<evidence type="ECO:0000313" key="2">
    <source>
        <dbReference type="Proteomes" id="UP000076858"/>
    </source>
</evidence>
<accession>A0A164YA55</accession>
<keyword evidence="2" id="KW-1185">Reference proteome</keyword>
<dbReference type="Proteomes" id="UP000076858">
    <property type="component" value="Unassembled WGS sequence"/>
</dbReference>
<dbReference type="EMBL" id="LRGB01000930">
    <property type="protein sequence ID" value="KZS15040.1"/>
    <property type="molecule type" value="Genomic_DNA"/>
</dbReference>
<evidence type="ECO:0000313" key="1">
    <source>
        <dbReference type="EMBL" id="KZS15040.1"/>
    </source>
</evidence>
<reference evidence="1 2" key="1">
    <citation type="submission" date="2016-03" db="EMBL/GenBank/DDBJ databases">
        <title>EvidentialGene: Evidence-directed Construction of Genes on Genomes.</title>
        <authorList>
            <person name="Gilbert D.G."/>
            <person name="Choi J.-H."/>
            <person name="Mockaitis K."/>
            <person name="Colbourne J."/>
            <person name="Pfrender M."/>
        </authorList>
    </citation>
    <scope>NUCLEOTIDE SEQUENCE [LARGE SCALE GENOMIC DNA]</scope>
    <source>
        <strain evidence="1 2">Xinb3</strain>
        <tissue evidence="1">Complete organism</tissue>
    </source>
</reference>
<name>A0A164YA55_9CRUS</name>
<comment type="caution">
    <text evidence="1">The sequence shown here is derived from an EMBL/GenBank/DDBJ whole genome shotgun (WGS) entry which is preliminary data.</text>
</comment>
<dbReference type="AlphaFoldDB" id="A0A164YA55"/>
<sequence length="76" mass="8989">MTKFLFNLSNSPRKRICKRRKLPTFCLQLLLLRRGLEFKKQEQKKTGRNRWLGYAKGKMARLKAINKSSVSPNNNH</sequence>
<protein>
    <submittedName>
        <fullName evidence="1">Uncharacterized protein</fullName>
    </submittedName>
</protein>
<gene>
    <name evidence="1" type="ORF">APZ42_019599</name>
</gene>
<proteinExistence type="predicted"/>
<organism evidence="1 2">
    <name type="scientific">Daphnia magna</name>
    <dbReference type="NCBI Taxonomy" id="35525"/>
    <lineage>
        <taxon>Eukaryota</taxon>
        <taxon>Metazoa</taxon>
        <taxon>Ecdysozoa</taxon>
        <taxon>Arthropoda</taxon>
        <taxon>Crustacea</taxon>
        <taxon>Branchiopoda</taxon>
        <taxon>Diplostraca</taxon>
        <taxon>Cladocera</taxon>
        <taxon>Anomopoda</taxon>
        <taxon>Daphniidae</taxon>
        <taxon>Daphnia</taxon>
    </lineage>
</organism>